<dbReference type="EMBL" id="JAIWYP010000014">
    <property type="protein sequence ID" value="KAH3711983.1"/>
    <property type="molecule type" value="Genomic_DNA"/>
</dbReference>
<evidence type="ECO:0000313" key="2">
    <source>
        <dbReference type="Proteomes" id="UP000828390"/>
    </source>
</evidence>
<accession>A0A9D3Z2Q5</accession>
<organism evidence="1 2">
    <name type="scientific">Dreissena polymorpha</name>
    <name type="common">Zebra mussel</name>
    <name type="synonym">Mytilus polymorpha</name>
    <dbReference type="NCBI Taxonomy" id="45954"/>
    <lineage>
        <taxon>Eukaryota</taxon>
        <taxon>Metazoa</taxon>
        <taxon>Spiralia</taxon>
        <taxon>Lophotrochozoa</taxon>
        <taxon>Mollusca</taxon>
        <taxon>Bivalvia</taxon>
        <taxon>Autobranchia</taxon>
        <taxon>Heteroconchia</taxon>
        <taxon>Euheterodonta</taxon>
        <taxon>Imparidentia</taxon>
        <taxon>Neoheterodontei</taxon>
        <taxon>Myida</taxon>
        <taxon>Dreissenoidea</taxon>
        <taxon>Dreissenidae</taxon>
        <taxon>Dreissena</taxon>
    </lineage>
</organism>
<sequence length="72" mass="8170">MSRCGNETGPNMFFHLKCVGLTDDFLSDTWFCSAALRTQYVESINCICKRKRTDTPIMGAAIYFSRAVYGFI</sequence>
<proteinExistence type="predicted"/>
<name>A0A9D3Z2Q5_DREPO</name>
<protein>
    <submittedName>
        <fullName evidence="1">Uncharacterized protein</fullName>
    </submittedName>
</protein>
<dbReference type="InterPro" id="IPR011011">
    <property type="entry name" value="Znf_FYVE_PHD"/>
</dbReference>
<gene>
    <name evidence="1" type="ORF">DPMN_071660</name>
</gene>
<dbReference type="Gene3D" id="3.30.40.10">
    <property type="entry name" value="Zinc/RING finger domain, C3HC4 (zinc finger)"/>
    <property type="match status" value="1"/>
</dbReference>
<comment type="caution">
    <text evidence="1">The sequence shown here is derived from an EMBL/GenBank/DDBJ whole genome shotgun (WGS) entry which is preliminary data.</text>
</comment>
<dbReference type="InterPro" id="IPR013083">
    <property type="entry name" value="Znf_RING/FYVE/PHD"/>
</dbReference>
<dbReference type="AlphaFoldDB" id="A0A9D3Z2Q5"/>
<keyword evidence="2" id="KW-1185">Reference proteome</keyword>
<evidence type="ECO:0000313" key="1">
    <source>
        <dbReference type="EMBL" id="KAH3711983.1"/>
    </source>
</evidence>
<reference evidence="1" key="1">
    <citation type="journal article" date="2019" name="bioRxiv">
        <title>The Genome of the Zebra Mussel, Dreissena polymorpha: A Resource for Invasive Species Research.</title>
        <authorList>
            <person name="McCartney M.A."/>
            <person name="Auch B."/>
            <person name="Kono T."/>
            <person name="Mallez S."/>
            <person name="Zhang Y."/>
            <person name="Obille A."/>
            <person name="Becker A."/>
            <person name="Abrahante J.E."/>
            <person name="Garbe J."/>
            <person name="Badalamenti J.P."/>
            <person name="Herman A."/>
            <person name="Mangelson H."/>
            <person name="Liachko I."/>
            <person name="Sullivan S."/>
            <person name="Sone E.D."/>
            <person name="Koren S."/>
            <person name="Silverstein K.A.T."/>
            <person name="Beckman K.B."/>
            <person name="Gohl D.M."/>
        </authorList>
    </citation>
    <scope>NUCLEOTIDE SEQUENCE</scope>
    <source>
        <strain evidence="1">Duluth1</strain>
        <tissue evidence="1">Whole animal</tissue>
    </source>
</reference>
<dbReference type="Proteomes" id="UP000828390">
    <property type="component" value="Unassembled WGS sequence"/>
</dbReference>
<dbReference type="SUPFAM" id="SSF57903">
    <property type="entry name" value="FYVE/PHD zinc finger"/>
    <property type="match status" value="1"/>
</dbReference>
<reference evidence="1" key="2">
    <citation type="submission" date="2020-11" db="EMBL/GenBank/DDBJ databases">
        <authorList>
            <person name="McCartney M.A."/>
            <person name="Auch B."/>
            <person name="Kono T."/>
            <person name="Mallez S."/>
            <person name="Becker A."/>
            <person name="Gohl D.M."/>
            <person name="Silverstein K.A.T."/>
            <person name="Koren S."/>
            <person name="Bechman K.B."/>
            <person name="Herman A."/>
            <person name="Abrahante J.E."/>
            <person name="Garbe J."/>
        </authorList>
    </citation>
    <scope>NUCLEOTIDE SEQUENCE</scope>
    <source>
        <strain evidence="1">Duluth1</strain>
        <tissue evidence="1">Whole animal</tissue>
    </source>
</reference>